<comment type="caution">
    <text evidence="2">The sequence shown here is derived from an EMBL/GenBank/DDBJ whole genome shotgun (WGS) entry which is preliminary data.</text>
</comment>
<protein>
    <submittedName>
        <fullName evidence="2">Uncharacterized protein</fullName>
    </submittedName>
</protein>
<proteinExistence type="predicted"/>
<evidence type="ECO:0000313" key="3">
    <source>
        <dbReference type="Proteomes" id="UP001142374"/>
    </source>
</evidence>
<accession>A0A9X2LPJ3</accession>
<evidence type="ECO:0000313" key="2">
    <source>
        <dbReference type="EMBL" id="MCQ8774804.1"/>
    </source>
</evidence>
<dbReference type="Proteomes" id="UP001142374">
    <property type="component" value="Unassembled WGS sequence"/>
</dbReference>
<reference evidence="2" key="1">
    <citation type="submission" date="2022-06" db="EMBL/GenBank/DDBJ databases">
        <title>WGS of actinobacteria.</title>
        <authorList>
            <person name="Thawai C."/>
        </authorList>
    </citation>
    <scope>NUCLEOTIDE SEQUENCE</scope>
    <source>
        <strain evidence="2">AA8</strain>
    </source>
</reference>
<feature type="region of interest" description="Disordered" evidence="1">
    <location>
        <begin position="1"/>
        <end position="46"/>
    </location>
</feature>
<dbReference type="EMBL" id="JANIID010000055">
    <property type="protein sequence ID" value="MCQ8774804.1"/>
    <property type="molecule type" value="Genomic_DNA"/>
</dbReference>
<keyword evidence="3" id="KW-1185">Reference proteome</keyword>
<sequence length="46" mass="4701">MAGKHGGGNAKQEDWDPDKHGGGNGEPASDGSTPQGSGDHRKDDNK</sequence>
<evidence type="ECO:0000256" key="1">
    <source>
        <dbReference type="SAM" id="MobiDB-lite"/>
    </source>
</evidence>
<organism evidence="2 3">
    <name type="scientific">Streptomyces telluris</name>
    <dbReference type="NCBI Taxonomy" id="2720021"/>
    <lineage>
        <taxon>Bacteria</taxon>
        <taxon>Bacillati</taxon>
        <taxon>Actinomycetota</taxon>
        <taxon>Actinomycetes</taxon>
        <taxon>Kitasatosporales</taxon>
        <taxon>Streptomycetaceae</taxon>
        <taxon>Streptomyces</taxon>
    </lineage>
</organism>
<gene>
    <name evidence="2" type="ORF">NQU55_34345</name>
</gene>
<dbReference type="RefSeq" id="WP_256791747.1">
    <property type="nucleotide sequence ID" value="NZ_JANIID010000055.1"/>
</dbReference>
<dbReference type="AlphaFoldDB" id="A0A9X2LPJ3"/>
<name>A0A9X2LPJ3_9ACTN</name>
<feature type="compositionally biased region" description="Basic and acidic residues" evidence="1">
    <location>
        <begin position="11"/>
        <end position="21"/>
    </location>
</feature>